<feature type="transmembrane region" description="Helical" evidence="1">
    <location>
        <begin position="363"/>
        <end position="382"/>
    </location>
</feature>
<feature type="transmembrane region" description="Helical" evidence="1">
    <location>
        <begin position="145"/>
        <end position="162"/>
    </location>
</feature>
<evidence type="ECO:0000256" key="1">
    <source>
        <dbReference type="SAM" id="Phobius"/>
    </source>
</evidence>
<reference evidence="2 3" key="1">
    <citation type="journal article" date="2016" name="Nat. Commun.">
        <title>Thousands of microbial genomes shed light on interconnected biogeochemical processes in an aquifer system.</title>
        <authorList>
            <person name="Anantharaman K."/>
            <person name="Brown C.T."/>
            <person name="Hug L.A."/>
            <person name="Sharon I."/>
            <person name="Castelle C.J."/>
            <person name="Probst A.J."/>
            <person name="Thomas B.C."/>
            <person name="Singh A."/>
            <person name="Wilkins M.J."/>
            <person name="Karaoz U."/>
            <person name="Brodie E.L."/>
            <person name="Williams K.H."/>
            <person name="Hubbard S.S."/>
            <person name="Banfield J.F."/>
        </authorList>
    </citation>
    <scope>NUCLEOTIDE SEQUENCE [LARGE SCALE GENOMIC DNA]</scope>
</reference>
<organism evidence="2 3">
    <name type="scientific">Candidatus Roizmanbacteria bacterium RIFCSPHIGHO2_01_FULL_39_24</name>
    <dbReference type="NCBI Taxonomy" id="1802032"/>
    <lineage>
        <taxon>Bacteria</taxon>
        <taxon>Candidatus Roizmaniibacteriota</taxon>
    </lineage>
</organism>
<gene>
    <name evidence="2" type="ORF">A2799_02390</name>
</gene>
<feature type="transmembrane region" description="Helical" evidence="1">
    <location>
        <begin position="213"/>
        <end position="230"/>
    </location>
</feature>
<name>A0A1F7GJ33_9BACT</name>
<feature type="transmembrane region" description="Helical" evidence="1">
    <location>
        <begin position="394"/>
        <end position="413"/>
    </location>
</feature>
<feature type="transmembrane region" description="Helical" evidence="1">
    <location>
        <begin position="93"/>
        <end position="111"/>
    </location>
</feature>
<comment type="caution">
    <text evidence="2">The sequence shown here is derived from an EMBL/GenBank/DDBJ whole genome shotgun (WGS) entry which is preliminary data.</text>
</comment>
<feature type="transmembrane region" description="Helical" evidence="1">
    <location>
        <begin position="337"/>
        <end position="357"/>
    </location>
</feature>
<proteinExistence type="predicted"/>
<evidence type="ECO:0008006" key="4">
    <source>
        <dbReference type="Google" id="ProtNLM"/>
    </source>
</evidence>
<accession>A0A1F7GJ33</accession>
<feature type="transmembrane region" description="Helical" evidence="1">
    <location>
        <begin position="123"/>
        <end position="139"/>
    </location>
</feature>
<feature type="transmembrane region" description="Helical" evidence="1">
    <location>
        <begin position="12"/>
        <end position="29"/>
    </location>
</feature>
<keyword evidence="1" id="KW-0812">Transmembrane</keyword>
<dbReference type="AlphaFoldDB" id="A0A1F7GJ33"/>
<dbReference type="Proteomes" id="UP000176850">
    <property type="component" value="Unassembled WGS sequence"/>
</dbReference>
<feature type="transmembrane region" description="Helical" evidence="1">
    <location>
        <begin position="304"/>
        <end position="325"/>
    </location>
</feature>
<keyword evidence="1" id="KW-1133">Transmembrane helix</keyword>
<feature type="transmembrane region" description="Helical" evidence="1">
    <location>
        <begin position="189"/>
        <end position="206"/>
    </location>
</feature>
<keyword evidence="1" id="KW-0472">Membrane</keyword>
<dbReference type="EMBL" id="MFZH01000023">
    <property type="protein sequence ID" value="OGK18889.1"/>
    <property type="molecule type" value="Genomic_DNA"/>
</dbReference>
<evidence type="ECO:0000313" key="2">
    <source>
        <dbReference type="EMBL" id="OGK18889.1"/>
    </source>
</evidence>
<sequence>MIKSIKEYINSNKYLCVAAVIFLLVRVLFLDQLFLLHDERDIVFSGYSIAKTAQDLFGNFLPINFSGISPDNPLVSIYYSAASWILLPIRSVFFARIPFVLISTLLIFLVYEIILQISRDKRLALVSSLVFVFSPWVFHVTRLALDLPLAAVTLFSGLLLFLKNKRWLAYFMFFLTFYNYQGFRVLIPFLIIYLEIICHTIPLSFPRRRESRIIVSLLFVLFLFLSITFIDKSVTTKRFSQVAFLAPERFTQEVNLRRSSSNAPLRIQAIFHNKISVTADYVVDNFIKGQDISYLFKTGDFSPINGNAVGGQFFFGFLLFYYLGIMALGKRLQKEDFYILGFIILGLLPAMASVNSATYSIRGFLSALGYAYLLSLGILFGIDILKRFSSKQRTFILVSLLLVFIINSTYFIYNYYVRRPVTVGELFNENERRLATYLIDNPDKTYTIYHNNPKEIYLSYLFLNNNLAISQFNNLSSNLTIYQFNNFTFIKCPRLIDYRTLHGVIVSETCMDLKSHDQLNNSVLMIKKIPYKDISLKTAYFIFE</sequence>
<protein>
    <recommendedName>
        <fullName evidence="4">Glycosyltransferase RgtA/B/C/D-like domain-containing protein</fullName>
    </recommendedName>
</protein>
<evidence type="ECO:0000313" key="3">
    <source>
        <dbReference type="Proteomes" id="UP000176850"/>
    </source>
</evidence>